<gene>
    <name evidence="2" type="primary">rimM</name>
    <name evidence="2" type="ORF">BWY41_00794</name>
</gene>
<dbReference type="EMBL" id="MWBQ01000047">
    <property type="protein sequence ID" value="OQA59765.1"/>
    <property type="molecule type" value="Genomic_DNA"/>
</dbReference>
<dbReference type="Pfam" id="PF24986">
    <property type="entry name" value="PRC_RimM"/>
    <property type="match status" value="1"/>
</dbReference>
<feature type="domain" description="Ribosome maturation factor RimM PRC barrel" evidence="1">
    <location>
        <begin position="65"/>
        <end position="128"/>
    </location>
</feature>
<evidence type="ECO:0000259" key="1">
    <source>
        <dbReference type="Pfam" id="PF24986"/>
    </source>
</evidence>
<dbReference type="GO" id="GO:0005840">
    <property type="term" value="C:ribosome"/>
    <property type="evidence" value="ECO:0007669"/>
    <property type="project" value="InterPro"/>
</dbReference>
<dbReference type="NCBIfam" id="TIGR02273">
    <property type="entry name" value="16S_RimM"/>
    <property type="match status" value="1"/>
</dbReference>
<protein>
    <submittedName>
        <fullName evidence="2">Ribosome maturation factor RimM</fullName>
    </submittedName>
</protein>
<sequence length="131" mass="15317">MFVQDQDQYRILVVKDFQPMGRFVLLWLRDLSTKAEVESLSGQLIWREKSQVSVTDTPDSYFVYQLIDLKIMENGQSLGVVSDVIEGPAYDYLQVNRDDREFLIPFIRVYIKHVDLQGGYITVDCPKGFWE</sequence>
<dbReference type="GO" id="GO:0006364">
    <property type="term" value="P:rRNA processing"/>
    <property type="evidence" value="ECO:0007669"/>
    <property type="project" value="InterPro"/>
</dbReference>
<evidence type="ECO:0000313" key="2">
    <source>
        <dbReference type="EMBL" id="OQA59765.1"/>
    </source>
</evidence>
<organism evidence="2">
    <name type="scientific">Candidatus Atribacter allofermentans</name>
    <dbReference type="NCBI Taxonomy" id="1852833"/>
    <lineage>
        <taxon>Bacteria</taxon>
        <taxon>Pseudomonadati</taxon>
        <taxon>Atribacterota</taxon>
        <taxon>Atribacteria</taxon>
        <taxon>Atribacterales</taxon>
        <taxon>Atribacteraceae</taxon>
        <taxon>Atribacter</taxon>
    </lineage>
</organism>
<dbReference type="Proteomes" id="UP000485569">
    <property type="component" value="Unassembled WGS sequence"/>
</dbReference>
<accession>A0A1V5SZ22</accession>
<dbReference type="AlphaFoldDB" id="A0A1V5SZ22"/>
<reference evidence="2" key="1">
    <citation type="submission" date="2017-02" db="EMBL/GenBank/DDBJ databases">
        <title>Delving into the versatile metabolic prowess of the omnipresent phylum Bacteroidetes.</title>
        <authorList>
            <person name="Nobu M.K."/>
            <person name="Mei R."/>
            <person name="Narihiro T."/>
            <person name="Kuroda K."/>
            <person name="Liu W.-T."/>
        </authorList>
    </citation>
    <scope>NUCLEOTIDE SEQUENCE</scope>
    <source>
        <strain evidence="2">ADurb.Bin276</strain>
    </source>
</reference>
<dbReference type="InterPro" id="IPR011961">
    <property type="entry name" value="RimM"/>
</dbReference>
<comment type="caution">
    <text evidence="2">The sequence shown here is derived from an EMBL/GenBank/DDBJ whole genome shotgun (WGS) entry which is preliminary data.</text>
</comment>
<proteinExistence type="predicted"/>
<dbReference type="GO" id="GO:0043022">
    <property type="term" value="F:ribosome binding"/>
    <property type="evidence" value="ECO:0007669"/>
    <property type="project" value="InterPro"/>
</dbReference>
<dbReference type="PANTHER" id="PTHR33692">
    <property type="entry name" value="RIBOSOME MATURATION FACTOR RIMM"/>
    <property type="match status" value="1"/>
</dbReference>
<dbReference type="InterPro" id="IPR056792">
    <property type="entry name" value="PRC_RimM"/>
</dbReference>
<dbReference type="InterPro" id="IPR011033">
    <property type="entry name" value="PRC_barrel-like_sf"/>
</dbReference>
<name>A0A1V5SZ22_9BACT</name>
<dbReference type="PANTHER" id="PTHR33692:SF1">
    <property type="entry name" value="RIBOSOME MATURATION FACTOR RIMM"/>
    <property type="match status" value="1"/>
</dbReference>
<dbReference type="SUPFAM" id="SSF50346">
    <property type="entry name" value="PRC-barrel domain"/>
    <property type="match status" value="1"/>
</dbReference>
<dbReference type="Gene3D" id="2.30.30.240">
    <property type="entry name" value="PRC-barrel domain"/>
    <property type="match status" value="1"/>
</dbReference>